<evidence type="ECO:0000259" key="1">
    <source>
        <dbReference type="Pfam" id="PF21294"/>
    </source>
</evidence>
<organism evidence="2 3">
    <name type="scientific">Marinoscillum luteum</name>
    <dbReference type="NCBI Taxonomy" id="861051"/>
    <lineage>
        <taxon>Bacteria</taxon>
        <taxon>Pseudomonadati</taxon>
        <taxon>Bacteroidota</taxon>
        <taxon>Cytophagia</taxon>
        <taxon>Cytophagales</taxon>
        <taxon>Reichenbachiellaceae</taxon>
        <taxon>Marinoscillum</taxon>
    </lineage>
</organism>
<keyword evidence="3" id="KW-1185">Reference proteome</keyword>
<accession>A0ABW7NF89</accession>
<sequence length="292" mass="31803">MINNQHQLKALSLCTILGFGLLFTGCQEDVTEPSAIIDADAATEARAIYSSREVYFTRSNGQVSSSTASSDFGNVSGWDAGATYISSNTLRITLAANVVGTSGGMESRIDVSDGTEYWLEYKVRFHSQFDWSRGGKVGWGFQVGDGVTGCRASDAQAGNGGSMRAMWYSPNSSDSRVYFQPYLYHQGMTSNCGESFGATYPSSGALSRGTWYTIGFYMKSNTGSSYNGTAEMKVNGSTVLRRDNIKWASSDSKRKVKGLYYSVFRGGSQSYWGSGSTGYIYFDDLKWARISS</sequence>
<evidence type="ECO:0000313" key="3">
    <source>
        <dbReference type="Proteomes" id="UP001610063"/>
    </source>
</evidence>
<dbReference type="PANTHER" id="PTHR40124:SF1">
    <property type="entry name" value="DISAGGREGATASE RELATED REPEAT PROTEIN"/>
    <property type="match status" value="1"/>
</dbReference>
<name>A0ABW7NF89_9BACT</name>
<dbReference type="Pfam" id="PF21294">
    <property type="entry name" value="Polysacc_lyase_14"/>
    <property type="match status" value="1"/>
</dbReference>
<protein>
    <submittedName>
        <fullName evidence="2">Polysaccharide lyase</fullName>
    </submittedName>
</protein>
<proteinExistence type="predicted"/>
<reference evidence="2 3" key="1">
    <citation type="journal article" date="2013" name="Int. J. Syst. Evol. Microbiol.">
        <title>Marinoscillum luteum sp. nov., isolated from marine sediment.</title>
        <authorList>
            <person name="Cha I.T."/>
            <person name="Park S.J."/>
            <person name="Kim S.J."/>
            <person name="Kim J.G."/>
            <person name="Jung M.Y."/>
            <person name="Shin K.S."/>
            <person name="Kwon K.K."/>
            <person name="Yang S.H."/>
            <person name="Seo Y.S."/>
            <person name="Rhee S.K."/>
        </authorList>
    </citation>
    <scope>NUCLEOTIDE SEQUENCE [LARGE SCALE GENOMIC DNA]</scope>
    <source>
        <strain evidence="2 3">KCTC 23939</strain>
    </source>
</reference>
<comment type="caution">
    <text evidence="2">The sequence shown here is derived from an EMBL/GenBank/DDBJ whole genome shotgun (WGS) entry which is preliminary data.</text>
</comment>
<dbReference type="InterPro" id="IPR048958">
    <property type="entry name" value="Polysacc_lyase_14"/>
</dbReference>
<evidence type="ECO:0000313" key="2">
    <source>
        <dbReference type="EMBL" id="MFH6985775.1"/>
    </source>
</evidence>
<feature type="domain" description="Polysaccharide lyase 14" evidence="1">
    <location>
        <begin position="113"/>
        <end position="285"/>
    </location>
</feature>
<dbReference type="EMBL" id="JBIPKE010000020">
    <property type="protein sequence ID" value="MFH6985775.1"/>
    <property type="molecule type" value="Genomic_DNA"/>
</dbReference>
<keyword evidence="2" id="KW-0456">Lyase</keyword>
<dbReference type="Proteomes" id="UP001610063">
    <property type="component" value="Unassembled WGS sequence"/>
</dbReference>
<gene>
    <name evidence="2" type="ORF">ACHKAR_20140</name>
</gene>
<dbReference type="PANTHER" id="PTHR40124">
    <property type="match status" value="1"/>
</dbReference>
<dbReference type="Gene3D" id="2.60.120.200">
    <property type="match status" value="1"/>
</dbReference>
<dbReference type="RefSeq" id="WP_395419180.1">
    <property type="nucleotide sequence ID" value="NZ_JBIPKE010000020.1"/>
</dbReference>
<dbReference type="GO" id="GO:0016829">
    <property type="term" value="F:lyase activity"/>
    <property type="evidence" value="ECO:0007669"/>
    <property type="project" value="UniProtKB-KW"/>
</dbReference>